<comment type="similarity">
    <text evidence="1">Belongs to the phycobiliprotein family.</text>
</comment>
<keyword evidence="5" id="KW-1185">Reference proteome</keyword>
<protein>
    <submittedName>
        <fullName evidence="4">Uncharacterized protein</fullName>
    </submittedName>
</protein>
<dbReference type="Gene3D" id="1.10.490.20">
    <property type="entry name" value="Phycocyanins"/>
    <property type="match status" value="1"/>
</dbReference>
<gene>
    <name evidence="4" type="ORF">L0M14_15665</name>
</gene>
<dbReference type="InterPro" id="IPR038719">
    <property type="entry name" value="Phycobilisome_asu/bsu_sf"/>
</dbReference>
<sequence length="118" mass="13892">MEHLNTHTYADIIQLITEEIYEADPSLLEKYGERGKQKCKEDNEHHFKHLETAYALQSKQVFIDYAIWLNGILQKHGMSAQHLIENFERIARHISGRVEPEKEIKFLAYLQEGIRAIE</sequence>
<dbReference type="Proteomes" id="UP001649230">
    <property type="component" value="Chromosome"/>
</dbReference>
<evidence type="ECO:0000256" key="2">
    <source>
        <dbReference type="ARBA" id="ARBA00022991"/>
    </source>
</evidence>
<name>A0ABY3SDK0_9BACL</name>
<dbReference type="InterPro" id="IPR009050">
    <property type="entry name" value="Globin-like_sf"/>
</dbReference>
<dbReference type="RefSeq" id="WP_235117646.1">
    <property type="nucleotide sequence ID" value="NZ_CP090978.1"/>
</dbReference>
<reference evidence="4 5" key="1">
    <citation type="journal article" date="2024" name="Int. J. Syst. Evol. Microbiol.">
        <title>Paenibacillus hexagrammi sp. nov., a novel bacterium isolated from the gut content of Hexagrammos agrammus.</title>
        <authorList>
            <person name="Jung H.K."/>
            <person name="Kim D.G."/>
            <person name="Zin H."/>
            <person name="Park J."/>
            <person name="Jung H."/>
            <person name="Kim Y.O."/>
            <person name="Kong H.J."/>
            <person name="Kim J.W."/>
            <person name="Kim Y.S."/>
        </authorList>
    </citation>
    <scope>NUCLEOTIDE SEQUENCE [LARGE SCALE GENOMIC DNA]</scope>
    <source>
        <strain evidence="4 5">YPD9-1</strain>
    </source>
</reference>
<keyword evidence="3" id="KW-0089">Bile pigment</keyword>
<evidence type="ECO:0000313" key="4">
    <source>
        <dbReference type="EMBL" id="UJF31299.1"/>
    </source>
</evidence>
<organism evidence="4 5">
    <name type="scientific">Paenibacillus hexagrammi</name>
    <dbReference type="NCBI Taxonomy" id="2908839"/>
    <lineage>
        <taxon>Bacteria</taxon>
        <taxon>Bacillati</taxon>
        <taxon>Bacillota</taxon>
        <taxon>Bacilli</taxon>
        <taxon>Bacillales</taxon>
        <taxon>Paenibacillaceae</taxon>
        <taxon>Paenibacillus</taxon>
    </lineage>
</organism>
<accession>A0ABY3SDK0</accession>
<evidence type="ECO:0000256" key="3">
    <source>
        <dbReference type="ARBA" id="ARBA00023307"/>
    </source>
</evidence>
<dbReference type="EMBL" id="CP090978">
    <property type="protein sequence ID" value="UJF31299.1"/>
    <property type="molecule type" value="Genomic_DNA"/>
</dbReference>
<evidence type="ECO:0000313" key="5">
    <source>
        <dbReference type="Proteomes" id="UP001649230"/>
    </source>
</evidence>
<keyword evidence="2" id="KW-0157">Chromophore</keyword>
<proteinExistence type="inferred from homology"/>
<dbReference type="SUPFAM" id="SSF46458">
    <property type="entry name" value="Globin-like"/>
    <property type="match status" value="1"/>
</dbReference>
<evidence type="ECO:0000256" key="1">
    <source>
        <dbReference type="ARBA" id="ARBA00008182"/>
    </source>
</evidence>